<evidence type="ECO:0000256" key="2">
    <source>
        <dbReference type="ARBA" id="ARBA00022676"/>
    </source>
</evidence>
<evidence type="ECO:0000313" key="6">
    <source>
        <dbReference type="Proteomes" id="UP000034883"/>
    </source>
</evidence>
<comment type="similarity">
    <text evidence="1">Belongs to the glycosyltransferase 2 family.</text>
</comment>
<gene>
    <name evidence="5" type="ORF">DB32_003040</name>
</gene>
<dbReference type="SUPFAM" id="SSF53448">
    <property type="entry name" value="Nucleotide-diphospho-sugar transferases"/>
    <property type="match status" value="1"/>
</dbReference>
<dbReference type="GO" id="GO:0009247">
    <property type="term" value="P:glycolipid biosynthetic process"/>
    <property type="evidence" value="ECO:0007669"/>
    <property type="project" value="TreeGrafter"/>
</dbReference>
<accession>A0A0F6YHI4</accession>
<dbReference type="KEGG" id="samy:DB32_003040"/>
<keyword evidence="2 5" id="KW-0328">Glycosyltransferase</keyword>
<reference evidence="5 6" key="1">
    <citation type="submission" date="2015-03" db="EMBL/GenBank/DDBJ databases">
        <title>Genome assembly of Sandaracinus amylolyticus DSM 53668.</title>
        <authorList>
            <person name="Sharma G."/>
            <person name="Subramanian S."/>
        </authorList>
    </citation>
    <scope>NUCLEOTIDE SEQUENCE [LARGE SCALE GENOMIC DNA]</scope>
    <source>
        <strain evidence="5 6">DSM 53668</strain>
    </source>
</reference>
<dbReference type="PANTHER" id="PTHR43398">
    <property type="entry name" value="DOLICHOL-PHOSPHATE MANNOSYLTRANSFERASE SUBUNIT 1"/>
    <property type="match status" value="1"/>
</dbReference>
<dbReference type="CDD" id="cd06442">
    <property type="entry name" value="DPM1_like"/>
    <property type="match status" value="1"/>
</dbReference>
<protein>
    <submittedName>
        <fullName evidence="5">Dolichol-phosphate mannosyltransferase</fullName>
    </submittedName>
</protein>
<keyword evidence="3 5" id="KW-0808">Transferase</keyword>
<dbReference type="PANTHER" id="PTHR43398:SF1">
    <property type="entry name" value="DOLICHOL-PHOSPHATE MANNOSYLTRANSFERASE SUBUNIT 1"/>
    <property type="match status" value="1"/>
</dbReference>
<name>A0A0F6YHI4_9BACT</name>
<dbReference type="Proteomes" id="UP000034883">
    <property type="component" value="Chromosome"/>
</dbReference>
<evidence type="ECO:0000259" key="4">
    <source>
        <dbReference type="Pfam" id="PF00535"/>
    </source>
</evidence>
<sequence>MIVTPTYNERDNLERFVEGVLRWVPEAHVLVVDDASPDGTGDVADRLAASDPRVKVMHRPGKLGIGTAYVQAFQRGLAEGYELFFEMDADLSHDPMHLPQFLKAFERGADVVIGSRNVPGGGVTGWGVGRHFLSKGGSLYSRTILGLPIRDLTSGYKAFRADVLRAIDLGAVRSEGYSFQIELTYRAIQRGFAVVEVPIHFVDRKNGQSKMSSRIFMEAITMVWKLRLERPEHQR</sequence>
<dbReference type="Gene3D" id="3.90.550.10">
    <property type="entry name" value="Spore Coat Polysaccharide Biosynthesis Protein SpsA, Chain A"/>
    <property type="match status" value="1"/>
</dbReference>
<dbReference type="GO" id="GO:0016020">
    <property type="term" value="C:membrane"/>
    <property type="evidence" value="ECO:0007669"/>
    <property type="project" value="GOC"/>
</dbReference>
<dbReference type="InterPro" id="IPR039528">
    <property type="entry name" value="DPM1-like"/>
</dbReference>
<evidence type="ECO:0000256" key="3">
    <source>
        <dbReference type="ARBA" id="ARBA00022679"/>
    </source>
</evidence>
<evidence type="ECO:0000256" key="1">
    <source>
        <dbReference type="ARBA" id="ARBA00006739"/>
    </source>
</evidence>
<dbReference type="EMBL" id="CP011125">
    <property type="protein sequence ID" value="AKF05891.1"/>
    <property type="molecule type" value="Genomic_DNA"/>
</dbReference>
<dbReference type="InterPro" id="IPR029044">
    <property type="entry name" value="Nucleotide-diphossugar_trans"/>
</dbReference>
<dbReference type="AlphaFoldDB" id="A0A0F6YHI4"/>
<proteinExistence type="inferred from homology"/>
<dbReference type="STRING" id="927083.DB32_003040"/>
<dbReference type="GO" id="GO:0004582">
    <property type="term" value="F:dolichyl-phosphate beta-D-mannosyltransferase activity"/>
    <property type="evidence" value="ECO:0007669"/>
    <property type="project" value="InterPro"/>
</dbReference>
<feature type="domain" description="Glycosyltransferase 2-like" evidence="4">
    <location>
        <begin position="2"/>
        <end position="166"/>
    </location>
</feature>
<organism evidence="5 6">
    <name type="scientific">Sandaracinus amylolyticus</name>
    <dbReference type="NCBI Taxonomy" id="927083"/>
    <lineage>
        <taxon>Bacteria</taxon>
        <taxon>Pseudomonadati</taxon>
        <taxon>Myxococcota</taxon>
        <taxon>Polyangia</taxon>
        <taxon>Polyangiales</taxon>
        <taxon>Sandaracinaceae</taxon>
        <taxon>Sandaracinus</taxon>
    </lineage>
</organism>
<dbReference type="Pfam" id="PF00535">
    <property type="entry name" value="Glycos_transf_2"/>
    <property type="match status" value="1"/>
</dbReference>
<evidence type="ECO:0000313" key="5">
    <source>
        <dbReference type="EMBL" id="AKF05891.1"/>
    </source>
</evidence>
<dbReference type="FunFam" id="3.90.550.10:FF:000122">
    <property type="entry name" value="Dolichol-phosphate mannosyltransferase subunit 1"/>
    <property type="match status" value="1"/>
</dbReference>
<dbReference type="InterPro" id="IPR001173">
    <property type="entry name" value="Glyco_trans_2-like"/>
</dbReference>
<keyword evidence="6" id="KW-1185">Reference proteome</keyword>